<gene>
    <name evidence="2" type="ORF">MKW94_005698</name>
</gene>
<evidence type="ECO:0000313" key="3">
    <source>
        <dbReference type="Proteomes" id="UP001177140"/>
    </source>
</evidence>
<comment type="caution">
    <text evidence="2">The sequence shown here is derived from an EMBL/GenBank/DDBJ whole genome shotgun (WGS) entry which is preliminary data.</text>
</comment>
<name>A0AA41VD61_PAPNU</name>
<reference evidence="2" key="1">
    <citation type="submission" date="2022-03" db="EMBL/GenBank/DDBJ databases">
        <title>A functionally conserved STORR gene fusion in Papaver species that diverged 16.8 million years ago.</title>
        <authorList>
            <person name="Catania T."/>
        </authorList>
    </citation>
    <scope>NUCLEOTIDE SEQUENCE</scope>
    <source>
        <strain evidence="2">S-191538</strain>
    </source>
</reference>
<dbReference type="Proteomes" id="UP001177140">
    <property type="component" value="Unassembled WGS sequence"/>
</dbReference>
<evidence type="ECO:0000313" key="2">
    <source>
        <dbReference type="EMBL" id="MCL7039081.1"/>
    </source>
</evidence>
<evidence type="ECO:0000256" key="1">
    <source>
        <dbReference type="SAM" id="MobiDB-lite"/>
    </source>
</evidence>
<dbReference type="AlphaFoldDB" id="A0AA41VD61"/>
<feature type="region of interest" description="Disordered" evidence="1">
    <location>
        <begin position="1"/>
        <end position="23"/>
    </location>
</feature>
<organism evidence="2 3">
    <name type="scientific">Papaver nudicaule</name>
    <name type="common">Iceland poppy</name>
    <dbReference type="NCBI Taxonomy" id="74823"/>
    <lineage>
        <taxon>Eukaryota</taxon>
        <taxon>Viridiplantae</taxon>
        <taxon>Streptophyta</taxon>
        <taxon>Embryophyta</taxon>
        <taxon>Tracheophyta</taxon>
        <taxon>Spermatophyta</taxon>
        <taxon>Magnoliopsida</taxon>
        <taxon>Ranunculales</taxon>
        <taxon>Papaveraceae</taxon>
        <taxon>Papaveroideae</taxon>
        <taxon>Papaver</taxon>
    </lineage>
</organism>
<sequence length="170" mass="19916">MHFLPYKQNSRKKKHRSSSMAASSSRQIFRSIYLSSPYSHCLRTFTSSSSSSSVRSKKKLCNSYVKQERIAAKSSMSKAKAAERQIFEQEFLQTIMKERAQNLKSWGLKEHVREEKKLEKVKELRKQSSVWIEETDMEKKIIEAIVGSNPLNLYYCSQFPKVVYLCFFFC</sequence>
<keyword evidence="3" id="KW-1185">Reference proteome</keyword>
<proteinExistence type="predicted"/>
<dbReference type="EMBL" id="JAJJMA010197533">
    <property type="protein sequence ID" value="MCL7039081.1"/>
    <property type="molecule type" value="Genomic_DNA"/>
</dbReference>
<dbReference type="PANTHER" id="PTHR36402">
    <property type="entry name" value="EXPRESSED PROTEIN"/>
    <property type="match status" value="1"/>
</dbReference>
<protein>
    <submittedName>
        <fullName evidence="2">Uncharacterized protein</fullName>
    </submittedName>
</protein>
<dbReference type="PANTHER" id="PTHR36402:SF1">
    <property type="entry name" value="EXPRESSED PROTEIN"/>
    <property type="match status" value="1"/>
</dbReference>
<accession>A0AA41VD61</accession>